<name>A0A923MGY0_9FIRM</name>
<evidence type="ECO:0000313" key="1">
    <source>
        <dbReference type="EMBL" id="MBC5769451.1"/>
    </source>
</evidence>
<accession>A0A923MGY0</accession>
<dbReference type="AlphaFoldDB" id="A0A923MGY0"/>
<sequence length="116" mass="13259">MRVNYTPEEIAEMHDRNENFNGTRANFSKIKLYQAVKSDLVEFMNMCDDVRMIDGYDPNMKEKHAILWLDFSPAATLNKEETAALTAIMNKADGTVISAVDGHVRISFDINDIWDN</sequence>
<comment type="caution">
    <text evidence="1">The sequence shown here is derived from an EMBL/GenBank/DDBJ whole genome shotgun (WGS) entry which is preliminary data.</text>
</comment>
<dbReference type="RefSeq" id="WP_187013801.1">
    <property type="nucleotide sequence ID" value="NZ_JACOQI010000002.1"/>
</dbReference>
<dbReference type="Proteomes" id="UP000620327">
    <property type="component" value="Unassembled WGS sequence"/>
</dbReference>
<proteinExistence type="predicted"/>
<dbReference type="EMBL" id="JACOQI010000002">
    <property type="protein sequence ID" value="MBC5769451.1"/>
    <property type="molecule type" value="Genomic_DNA"/>
</dbReference>
<evidence type="ECO:0000313" key="2">
    <source>
        <dbReference type="Proteomes" id="UP000620327"/>
    </source>
</evidence>
<protein>
    <submittedName>
        <fullName evidence="1">Uncharacterized protein</fullName>
    </submittedName>
</protein>
<organism evidence="1 2">
    <name type="scientific">Dysosmobacter segnis</name>
    <dbReference type="NCBI Taxonomy" id="2763042"/>
    <lineage>
        <taxon>Bacteria</taxon>
        <taxon>Bacillati</taxon>
        <taxon>Bacillota</taxon>
        <taxon>Clostridia</taxon>
        <taxon>Eubacteriales</taxon>
        <taxon>Oscillospiraceae</taxon>
        <taxon>Dysosmobacter</taxon>
    </lineage>
</organism>
<reference evidence="1" key="1">
    <citation type="submission" date="2020-08" db="EMBL/GenBank/DDBJ databases">
        <title>Genome public.</title>
        <authorList>
            <person name="Liu C."/>
            <person name="Sun Q."/>
        </authorList>
    </citation>
    <scope>NUCLEOTIDE SEQUENCE</scope>
    <source>
        <strain evidence="1">BX15</strain>
    </source>
</reference>
<gene>
    <name evidence="1" type="ORF">H8Z83_03815</name>
</gene>
<keyword evidence="2" id="KW-1185">Reference proteome</keyword>